<dbReference type="OrthoDB" id="4808153at2"/>
<proteinExistence type="predicted"/>
<dbReference type="AlphaFoldDB" id="A0A1M6K4M5"/>
<dbReference type="RefSeq" id="WP_073189224.1">
    <property type="nucleotide sequence ID" value="NZ_FQZG01000056.1"/>
</dbReference>
<sequence>MFGGLFTMLFIFVMISVILGATRGNRPRLGDGGYPQQPLDRYPGQNPGQLGGPVQPFPLQQFGQPYGDPSARQPISQGSREAIDRDITSFGEELRDLDLEVVGLPLDEAAEADYTAALDAYDGAKQQLSTATSNADVKRIAEIMEGGRYSVACVRSRVKGLPVPERRPPCFFDPAHGVSVANVSWAPQGGAAREVPACAADAQRIRTGLDPSIRMVYAGQRQVPYWEDRQHAAWAQGYYGRYDTDPALRSITHGALMIGGFSLLMGLLDD</sequence>
<name>A0A1M6K4M5_9ACTN</name>
<dbReference type="Proteomes" id="UP000184512">
    <property type="component" value="Unassembled WGS sequence"/>
</dbReference>
<evidence type="ECO:0000313" key="3">
    <source>
        <dbReference type="Proteomes" id="UP000184512"/>
    </source>
</evidence>
<reference evidence="2 3" key="1">
    <citation type="submission" date="2016-11" db="EMBL/GenBank/DDBJ databases">
        <authorList>
            <person name="Jaros S."/>
            <person name="Januszkiewicz K."/>
            <person name="Wedrychowicz H."/>
        </authorList>
    </citation>
    <scope>NUCLEOTIDE SEQUENCE [LARGE SCALE GENOMIC DNA]</scope>
    <source>
        <strain evidence="2 3">DSM 12906</strain>
    </source>
</reference>
<feature type="region of interest" description="Disordered" evidence="1">
    <location>
        <begin position="26"/>
        <end position="57"/>
    </location>
</feature>
<organism evidence="2 3">
    <name type="scientific">Tessaracoccus bendigoensis DSM 12906</name>
    <dbReference type="NCBI Taxonomy" id="1123357"/>
    <lineage>
        <taxon>Bacteria</taxon>
        <taxon>Bacillati</taxon>
        <taxon>Actinomycetota</taxon>
        <taxon>Actinomycetes</taxon>
        <taxon>Propionibacteriales</taxon>
        <taxon>Propionibacteriaceae</taxon>
        <taxon>Tessaracoccus</taxon>
    </lineage>
</organism>
<keyword evidence="3" id="KW-1185">Reference proteome</keyword>
<dbReference type="EMBL" id="FQZG01000056">
    <property type="protein sequence ID" value="SHJ53889.1"/>
    <property type="molecule type" value="Genomic_DNA"/>
</dbReference>
<accession>A0A1M6K4M5</accession>
<dbReference type="STRING" id="1123357.SAMN02745244_02735"/>
<protein>
    <submittedName>
        <fullName evidence="2">Uncharacterized protein</fullName>
    </submittedName>
</protein>
<gene>
    <name evidence="2" type="ORF">SAMN02745244_02735</name>
</gene>
<evidence type="ECO:0000256" key="1">
    <source>
        <dbReference type="SAM" id="MobiDB-lite"/>
    </source>
</evidence>
<evidence type="ECO:0000313" key="2">
    <source>
        <dbReference type="EMBL" id="SHJ53889.1"/>
    </source>
</evidence>